<protein>
    <submittedName>
        <fullName evidence="2">Uncharacterized protein</fullName>
    </submittedName>
</protein>
<proteinExistence type="predicted"/>
<reference evidence="2 3" key="1">
    <citation type="submission" date="2024-05" db="EMBL/GenBank/DDBJ databases">
        <authorList>
            <person name="Wallberg A."/>
        </authorList>
    </citation>
    <scope>NUCLEOTIDE SEQUENCE [LARGE SCALE GENOMIC DNA]</scope>
</reference>
<dbReference type="EMBL" id="CAXKWB010005547">
    <property type="protein sequence ID" value="CAL4078949.1"/>
    <property type="molecule type" value="Genomic_DNA"/>
</dbReference>
<feature type="region of interest" description="Disordered" evidence="1">
    <location>
        <begin position="1"/>
        <end position="114"/>
    </location>
</feature>
<feature type="compositionally biased region" description="Basic and acidic residues" evidence="1">
    <location>
        <begin position="57"/>
        <end position="77"/>
    </location>
</feature>
<feature type="compositionally biased region" description="Basic and acidic residues" evidence="1">
    <location>
        <begin position="1"/>
        <end position="11"/>
    </location>
</feature>
<gene>
    <name evidence="2" type="ORF">MNOR_LOCUS10798</name>
</gene>
<dbReference type="AlphaFoldDB" id="A0AAV2QFW3"/>
<feature type="compositionally biased region" description="Basic residues" evidence="1">
    <location>
        <begin position="94"/>
        <end position="108"/>
    </location>
</feature>
<name>A0AAV2QFW3_MEGNR</name>
<comment type="caution">
    <text evidence="2">The sequence shown here is derived from an EMBL/GenBank/DDBJ whole genome shotgun (WGS) entry which is preliminary data.</text>
</comment>
<evidence type="ECO:0000313" key="2">
    <source>
        <dbReference type="EMBL" id="CAL4078949.1"/>
    </source>
</evidence>
<dbReference type="Proteomes" id="UP001497623">
    <property type="component" value="Unassembled WGS sequence"/>
</dbReference>
<accession>A0AAV2QFW3</accession>
<evidence type="ECO:0000256" key="1">
    <source>
        <dbReference type="SAM" id="MobiDB-lite"/>
    </source>
</evidence>
<sequence length="175" mass="19562">MDDLEEKRLKILQELQDGNSNSNSNSNLLDSSSNSNLTESTSSNGQSSGRTEALSLKIKEDNEEKDKCSITKEEVKNSESGTEESQDEDNSLKITHKKLKKNHHRSKSKGFELGATIPGSVTPYAVLPPSDKWTVDVTDHILFENLPDALGTWTKMRGLMSRVKNKMENLHENDE</sequence>
<keyword evidence="3" id="KW-1185">Reference proteome</keyword>
<feature type="compositionally biased region" description="Low complexity" evidence="1">
    <location>
        <begin position="19"/>
        <end position="44"/>
    </location>
</feature>
<evidence type="ECO:0000313" key="3">
    <source>
        <dbReference type="Proteomes" id="UP001497623"/>
    </source>
</evidence>
<organism evidence="2 3">
    <name type="scientific">Meganyctiphanes norvegica</name>
    <name type="common">Northern krill</name>
    <name type="synonym">Thysanopoda norvegica</name>
    <dbReference type="NCBI Taxonomy" id="48144"/>
    <lineage>
        <taxon>Eukaryota</taxon>
        <taxon>Metazoa</taxon>
        <taxon>Ecdysozoa</taxon>
        <taxon>Arthropoda</taxon>
        <taxon>Crustacea</taxon>
        <taxon>Multicrustacea</taxon>
        <taxon>Malacostraca</taxon>
        <taxon>Eumalacostraca</taxon>
        <taxon>Eucarida</taxon>
        <taxon>Euphausiacea</taxon>
        <taxon>Euphausiidae</taxon>
        <taxon>Meganyctiphanes</taxon>
    </lineage>
</organism>